<dbReference type="EMBL" id="UGCU01000001">
    <property type="protein sequence ID" value="STJ12286.1"/>
    <property type="molecule type" value="Genomic_DNA"/>
</dbReference>
<name>A0A376VKG8_ECOLX</name>
<evidence type="ECO:0000313" key="1">
    <source>
        <dbReference type="EMBL" id="STJ12286.1"/>
    </source>
</evidence>
<sequence>MSIKKLDDGRYEVDVRPQGADGKRIRRKFKTKGEAQAFERHVLVNYHNKEWLEKPADRRTLTELLGRWWIYHGKSHERGDIERGRLTK</sequence>
<evidence type="ECO:0000313" key="2">
    <source>
        <dbReference type="Proteomes" id="UP000254495"/>
    </source>
</evidence>
<proteinExistence type="predicted"/>
<organism evidence="1 2">
    <name type="scientific">Escherichia coli</name>
    <dbReference type="NCBI Taxonomy" id="562"/>
    <lineage>
        <taxon>Bacteria</taxon>
        <taxon>Pseudomonadati</taxon>
        <taxon>Pseudomonadota</taxon>
        <taxon>Gammaproteobacteria</taxon>
        <taxon>Enterobacterales</taxon>
        <taxon>Enterobacteriaceae</taxon>
        <taxon>Escherichia</taxon>
    </lineage>
</organism>
<protein>
    <submittedName>
        <fullName evidence="1">Integrase</fullName>
    </submittedName>
</protein>
<accession>A0A376VKG8</accession>
<gene>
    <name evidence="1" type="ORF">NCTC9077_04029</name>
</gene>
<dbReference type="Proteomes" id="UP000254495">
    <property type="component" value="Unassembled WGS sequence"/>
</dbReference>
<dbReference type="AlphaFoldDB" id="A0A376VKG8"/>
<reference evidence="1 2" key="1">
    <citation type="submission" date="2018-06" db="EMBL/GenBank/DDBJ databases">
        <authorList>
            <consortium name="Pathogen Informatics"/>
            <person name="Doyle S."/>
        </authorList>
    </citation>
    <scope>NUCLEOTIDE SEQUENCE [LARGE SCALE GENOMIC DNA]</scope>
    <source>
        <strain evidence="1 2">NCTC9077</strain>
    </source>
</reference>